<feature type="domain" description="Type I restriction enzyme R protein N-terminal" evidence="1">
    <location>
        <begin position="35"/>
        <end position="139"/>
    </location>
</feature>
<gene>
    <name evidence="2" type="ORF">SAMN05444380_11520</name>
</gene>
<protein>
    <submittedName>
        <fullName evidence="2">Type I restriction enzyme R protein N terminus (HSDR_N)</fullName>
    </submittedName>
</protein>
<dbReference type="InterPro" id="IPR029464">
    <property type="entry name" value="HSDR_N"/>
</dbReference>
<reference evidence="2 3" key="1">
    <citation type="submission" date="2016-10" db="EMBL/GenBank/DDBJ databases">
        <authorList>
            <person name="de Groot N.N."/>
        </authorList>
    </citation>
    <scope>NUCLEOTIDE SEQUENCE [LARGE SCALE GENOMIC DNA]</scope>
    <source>
        <strain evidence="2 3">DSM 19012</strain>
    </source>
</reference>
<dbReference type="RefSeq" id="WP_010526050.1">
    <property type="nucleotide sequence ID" value="NZ_AFSL01000002.1"/>
</dbReference>
<name>A0A1I2C677_9BACT</name>
<dbReference type="AlphaFoldDB" id="A0A1I2C677"/>
<keyword evidence="3" id="KW-1185">Reference proteome</keyword>
<evidence type="ECO:0000313" key="2">
    <source>
        <dbReference type="EMBL" id="SFE63652.1"/>
    </source>
</evidence>
<organism evidence="2 3">
    <name type="scientific">Thermophagus xiamenensis</name>
    <dbReference type="NCBI Taxonomy" id="385682"/>
    <lineage>
        <taxon>Bacteria</taxon>
        <taxon>Pseudomonadati</taxon>
        <taxon>Bacteroidota</taxon>
        <taxon>Bacteroidia</taxon>
        <taxon>Marinilabiliales</taxon>
        <taxon>Marinilabiliaceae</taxon>
        <taxon>Thermophagus</taxon>
    </lineage>
</organism>
<sequence length="150" mass="17621">MEPLNLPHYNFRYKEIGGKMFIFDEVRQKFVSLTPEEWVRQHFLQFMKRNLNYPSNLTGVERKVNVNGLTQRCDIILYNRKGQPVMIVECKAPSVNIDETTLAQAARYNTTLGVPYLVLTNGLKHYCIRIENDKGRYSLERQFPTFDSLQ</sequence>
<dbReference type="eggNOG" id="COG4096">
    <property type="taxonomic scope" value="Bacteria"/>
</dbReference>
<dbReference type="OrthoDB" id="9790377at2"/>
<dbReference type="EMBL" id="FONA01000015">
    <property type="protein sequence ID" value="SFE63652.1"/>
    <property type="molecule type" value="Genomic_DNA"/>
</dbReference>
<proteinExistence type="predicted"/>
<evidence type="ECO:0000313" key="3">
    <source>
        <dbReference type="Proteomes" id="UP000181976"/>
    </source>
</evidence>
<evidence type="ECO:0000259" key="1">
    <source>
        <dbReference type="Pfam" id="PF13588"/>
    </source>
</evidence>
<dbReference type="Pfam" id="PF13588">
    <property type="entry name" value="HSDR_N_2"/>
    <property type="match status" value="1"/>
</dbReference>
<dbReference type="InParanoid" id="A0A1I2C677"/>
<accession>A0A1I2C677</accession>
<dbReference type="Proteomes" id="UP000181976">
    <property type="component" value="Unassembled WGS sequence"/>
</dbReference>
<dbReference type="Gene3D" id="3.90.1570.30">
    <property type="match status" value="1"/>
</dbReference>
<dbReference type="STRING" id="385682.SAMN05444380_11520"/>